<dbReference type="RefSeq" id="WP_058573150.1">
    <property type="nucleotide sequence ID" value="NZ_LOPV01000468.1"/>
</dbReference>
<dbReference type="InterPro" id="IPR006626">
    <property type="entry name" value="PbH1"/>
</dbReference>
<dbReference type="SUPFAM" id="SSF51126">
    <property type="entry name" value="Pectin lyase-like"/>
    <property type="match status" value="1"/>
</dbReference>
<keyword evidence="5" id="KW-1185">Reference proteome</keyword>
<feature type="non-terminal residue" evidence="4">
    <location>
        <position position="1"/>
    </location>
</feature>
<dbReference type="GO" id="GO:0030246">
    <property type="term" value="F:carbohydrate binding"/>
    <property type="evidence" value="ECO:0007669"/>
    <property type="project" value="InterPro"/>
</dbReference>
<evidence type="ECO:0000256" key="1">
    <source>
        <dbReference type="ARBA" id="ARBA00016512"/>
    </source>
</evidence>
<dbReference type="Pfam" id="PF13229">
    <property type="entry name" value="Beta_helix"/>
    <property type="match status" value="1"/>
</dbReference>
<evidence type="ECO:0000313" key="4">
    <source>
        <dbReference type="EMBL" id="KTG18521.1"/>
    </source>
</evidence>
<proteinExistence type="predicted"/>
<dbReference type="InterPro" id="IPR012334">
    <property type="entry name" value="Pectin_lyas_fold"/>
</dbReference>
<gene>
    <name evidence="4" type="ORF">AUR66_18250</name>
</gene>
<name>A0A0W1RY87_9EURY</name>
<protein>
    <recommendedName>
        <fullName evidence="1">Probable pectate lyase C</fullName>
    </recommendedName>
</protein>
<feature type="domain" description="Right handed beta helix" evidence="3">
    <location>
        <begin position="392"/>
        <end position="576"/>
    </location>
</feature>
<evidence type="ECO:0000259" key="3">
    <source>
        <dbReference type="Pfam" id="PF13229"/>
    </source>
</evidence>
<comment type="caution">
    <text evidence="4">The sequence shown here is derived from an EMBL/GenBank/DDBJ whole genome shotgun (WGS) entry which is preliminary data.</text>
</comment>
<feature type="compositionally biased region" description="Low complexity" evidence="2">
    <location>
        <begin position="627"/>
        <end position="639"/>
    </location>
</feature>
<reference evidence="4 5" key="1">
    <citation type="submission" date="2015-12" db="EMBL/GenBank/DDBJ databases">
        <title>Haloferax profundi sp. nov. isolated from the Discovery deep brine-seawater interface in the Red Sea.</title>
        <authorList>
            <person name="Zhang G."/>
            <person name="Stingl U."/>
            <person name="Rashid M."/>
        </authorList>
    </citation>
    <scope>NUCLEOTIDE SEQUENCE [LARGE SCALE GENOMIC DNA]</scope>
    <source>
        <strain evidence="4 5">SB29</strain>
    </source>
</reference>
<dbReference type="GO" id="GO:0000272">
    <property type="term" value="P:polysaccharide catabolic process"/>
    <property type="evidence" value="ECO:0007669"/>
    <property type="project" value="InterPro"/>
</dbReference>
<dbReference type="SMART" id="SM00710">
    <property type="entry name" value="PbH1"/>
    <property type="match status" value="6"/>
</dbReference>
<dbReference type="InterPro" id="IPR002105">
    <property type="entry name" value="Dockerin_1_rpt"/>
</dbReference>
<dbReference type="Gene3D" id="2.160.20.10">
    <property type="entry name" value="Single-stranded right-handed beta-helix, Pectin lyase-like"/>
    <property type="match status" value="1"/>
</dbReference>
<sequence>VDVSNVDASSLEIQFDDGSAGASGSSTADVGYTYAEDLIVETVNDTAFAFGSNASHALQVSRVGSNESITITPTAGEPVLNVQEAELDFYDTTGAIESQPKVEIKYQTDQGNTEYTDINISVSGNQSLFIGGDNPFGVYRVSVVDANTSSVIAETGTERVAIGYEGSLSQNATSGDIEVTLPRDEHVNDSWYVEYSVHGDNGTVPTTPVENTAGANNFSATIDAAVVPSGEYSHGFTIYENETDRNGKRILYAFGVNDLTIESNATSGAGSDGSTTLVVDSDGSTKYQRLSTAVADASAGDTIEVHPGTYREQITLDTNVTLVAPDGATLNGSTFGETGSAITITGDAEPMISGFTIRHYDAYGIAAANTTGNWVVNDTTIVGTNGFEGTAINAEGTDGAWQLTNVEVLDTYRNALNARQSTGDWEATLLRVNNTTFGDPIRADESTGDWVIQFSEITNSSGQFGSGVAPFESTGNWTIRNTTISDHASHGVDALEASGDWEIRGSVIANNSGDGVKAGTTRTGAAATGSWTISKTLILANGDAGVDAEYVEGMWSVRESTLAQNGVGIDATNASKRGNATYNYWGATDGPSGDFNGSGDAATGNLSVMPYYTDSARTTLSDAQSNTSESVTVVTTGSTGRPGGMVMLRAEATNTGDEPINLNHTVNVPVKDVTTIEAYEGSWTNVTFSNESMLSWQVDSLGAGETATAEIELSVSEDSRPTQYTLPAGTYVNGELTDEHRYIMTITDTSNMTMTVGNATAEPGDQVVVPVATSPVTGGVYYAGNVSYNPSVLSVANVSMNGVEEEVFVSTERDAQNGTVGFSVESSDYIEDPVVNVTFDVISDGANTSPVNVSDRAVFTIAENYEDYPVSNGTVSIVGDGDSDNGTDSPSTTENVSLYVETPSDPVRVGDTALVELVAGGVNDSVGAYEATVSVPTDAGVEVKNVTVVGSPSGSEVTLTDNNTTANIAAYGMETADGPSPDLAEITLTVTDNGSTTDETTVPIRVQDVAVSDSLGNDLTVDFVQNGTLRTTALPPVGDLQEPPTDVDGDGLYEDVNGDGNVTVSDVQALFANRDHSTVENNRAKFDYSGNGVFNIVDIQHLFLKTTA</sequence>
<evidence type="ECO:0000313" key="5">
    <source>
        <dbReference type="Proteomes" id="UP000053157"/>
    </source>
</evidence>
<dbReference type="Gene3D" id="2.60.40.680">
    <property type="match status" value="1"/>
</dbReference>
<dbReference type="OrthoDB" id="291513at2157"/>
<accession>A0A0W1RY87</accession>
<dbReference type="SUPFAM" id="SSF63446">
    <property type="entry name" value="Type I dockerin domain"/>
    <property type="match status" value="1"/>
</dbReference>
<dbReference type="SUPFAM" id="SSF49384">
    <property type="entry name" value="Carbohydrate-binding domain"/>
    <property type="match status" value="1"/>
</dbReference>
<dbReference type="GO" id="GO:0004553">
    <property type="term" value="F:hydrolase activity, hydrolyzing O-glycosyl compounds"/>
    <property type="evidence" value="ECO:0007669"/>
    <property type="project" value="InterPro"/>
</dbReference>
<dbReference type="Proteomes" id="UP000053157">
    <property type="component" value="Unassembled WGS sequence"/>
</dbReference>
<dbReference type="InterPro" id="IPR008965">
    <property type="entry name" value="CBM2/CBM3_carb-bd_dom_sf"/>
</dbReference>
<dbReference type="InterPro" id="IPR036439">
    <property type="entry name" value="Dockerin_dom_sf"/>
</dbReference>
<dbReference type="InterPro" id="IPR018247">
    <property type="entry name" value="EF_Hand_1_Ca_BS"/>
</dbReference>
<feature type="region of interest" description="Disordered" evidence="2">
    <location>
        <begin position="622"/>
        <end position="643"/>
    </location>
</feature>
<dbReference type="EMBL" id="LOPV01000468">
    <property type="protein sequence ID" value="KTG18521.1"/>
    <property type="molecule type" value="Genomic_DNA"/>
</dbReference>
<evidence type="ECO:0000256" key="2">
    <source>
        <dbReference type="SAM" id="MobiDB-lite"/>
    </source>
</evidence>
<dbReference type="Pfam" id="PF00404">
    <property type="entry name" value="Dockerin_1"/>
    <property type="match status" value="1"/>
</dbReference>
<dbReference type="AlphaFoldDB" id="A0A0W1RY87"/>
<dbReference type="InterPro" id="IPR011050">
    <property type="entry name" value="Pectin_lyase_fold/virulence"/>
</dbReference>
<dbReference type="PROSITE" id="PS00018">
    <property type="entry name" value="EF_HAND_1"/>
    <property type="match status" value="1"/>
</dbReference>
<dbReference type="InterPro" id="IPR039448">
    <property type="entry name" value="Beta_helix"/>
</dbReference>
<organism evidence="4 5">
    <name type="scientific">Haloferax profundi</name>
    <dbReference type="NCBI Taxonomy" id="1544718"/>
    <lineage>
        <taxon>Archaea</taxon>
        <taxon>Methanobacteriati</taxon>
        <taxon>Methanobacteriota</taxon>
        <taxon>Stenosarchaea group</taxon>
        <taxon>Halobacteria</taxon>
        <taxon>Halobacteriales</taxon>
        <taxon>Haloferacaceae</taxon>
        <taxon>Haloferax</taxon>
    </lineage>
</organism>